<dbReference type="SUPFAM" id="SSF110710">
    <property type="entry name" value="TTHA0583/YokD-like"/>
    <property type="match status" value="1"/>
</dbReference>
<evidence type="ECO:0000256" key="1">
    <source>
        <dbReference type="ARBA" id="ARBA00006383"/>
    </source>
</evidence>
<evidence type="ECO:0000256" key="4">
    <source>
        <dbReference type="RuleBase" id="RU365031"/>
    </source>
</evidence>
<comment type="caution">
    <text evidence="5">The sequence shown here is derived from an EMBL/GenBank/DDBJ whole genome shotgun (WGS) entry which is preliminary data.</text>
</comment>
<keyword evidence="3 4" id="KW-0012">Acyltransferase</keyword>
<protein>
    <recommendedName>
        <fullName evidence="4">Aminoglycoside N(3)-acetyltransferase</fullName>
        <ecNumber evidence="4">2.3.1.-</ecNumber>
    </recommendedName>
</protein>
<organism evidence="5 6">
    <name type="scientific">Micromonospora rosaria</name>
    <dbReference type="NCBI Taxonomy" id="47874"/>
    <lineage>
        <taxon>Bacteria</taxon>
        <taxon>Bacillati</taxon>
        <taxon>Actinomycetota</taxon>
        <taxon>Actinomycetes</taxon>
        <taxon>Micromonosporales</taxon>
        <taxon>Micromonosporaceae</taxon>
        <taxon>Micromonospora</taxon>
    </lineage>
</organism>
<dbReference type="InterPro" id="IPR028345">
    <property type="entry name" value="Antibiotic_NAT-like"/>
</dbReference>
<dbReference type="EMBL" id="LRQV01000001">
    <property type="protein sequence ID" value="KXK63888.1"/>
    <property type="molecule type" value="Genomic_DNA"/>
</dbReference>
<dbReference type="EC" id="2.3.1.-" evidence="4"/>
<dbReference type="Pfam" id="PF02522">
    <property type="entry name" value="Antibiotic_NAT"/>
    <property type="match status" value="1"/>
</dbReference>
<dbReference type="GO" id="GO:0046677">
    <property type="term" value="P:response to antibiotic"/>
    <property type="evidence" value="ECO:0007669"/>
    <property type="project" value="UniProtKB-KW"/>
</dbReference>
<comment type="similarity">
    <text evidence="1 4">Belongs to the antibiotic N-acetyltransferase family.</text>
</comment>
<dbReference type="PANTHER" id="PTHR11104">
    <property type="entry name" value="AMINOGLYCOSIDE N3-ACETYLTRANSFERASE"/>
    <property type="match status" value="1"/>
</dbReference>
<evidence type="ECO:0000256" key="3">
    <source>
        <dbReference type="ARBA" id="ARBA00023315"/>
    </source>
</evidence>
<comment type="catalytic activity">
    <reaction evidence="4">
        <text>a 2-deoxystreptamine antibiotic + acetyl-CoA = an N(3)-acetyl-2-deoxystreptamine antibiotic + CoA + H(+)</text>
        <dbReference type="Rhea" id="RHEA:12665"/>
        <dbReference type="ChEBI" id="CHEBI:15378"/>
        <dbReference type="ChEBI" id="CHEBI:57287"/>
        <dbReference type="ChEBI" id="CHEBI:57288"/>
        <dbReference type="ChEBI" id="CHEBI:57921"/>
        <dbReference type="ChEBI" id="CHEBI:77452"/>
        <dbReference type="EC" id="2.3.1.81"/>
    </reaction>
</comment>
<dbReference type="Proteomes" id="UP000070620">
    <property type="component" value="Unassembled WGS sequence"/>
</dbReference>
<keyword evidence="4" id="KW-0046">Antibiotic resistance</keyword>
<dbReference type="GO" id="GO:0046353">
    <property type="term" value="F:aminoglycoside 3-N-acetyltransferase activity"/>
    <property type="evidence" value="ECO:0007669"/>
    <property type="project" value="UniProtKB-EC"/>
</dbReference>
<evidence type="ECO:0000256" key="2">
    <source>
        <dbReference type="ARBA" id="ARBA00022679"/>
    </source>
</evidence>
<dbReference type="OrthoDB" id="7330654at2"/>
<dbReference type="InterPro" id="IPR003679">
    <property type="entry name" value="Amioglycoside_AcTrfase"/>
</dbReference>
<gene>
    <name evidence="5" type="ORF">AWW66_00055</name>
</gene>
<proteinExistence type="inferred from homology"/>
<dbReference type="PANTHER" id="PTHR11104:SF0">
    <property type="entry name" value="SPBETA PROPHAGE-DERIVED AMINOGLYCOSIDE N(3')-ACETYLTRANSFERASE-LIKE PROTEIN YOKD"/>
    <property type="match status" value="1"/>
</dbReference>
<dbReference type="RefSeq" id="WP_067359201.1">
    <property type="nucleotide sequence ID" value="NZ_JBIUBN010000012.1"/>
</dbReference>
<sequence>MDQPSPHTVRSLASDLRALGIATGDVLLLHSSYRSLGFVAGGVQAVVHAGLDVLGPEGTLVVPTHTSENTDPAGWQHPPVPEAWWPVIREQAPGFDPSCTPSQWMGVIAEAVRTWPGALRSDHPQVSFAALGRNAATVVGRHQFDDALGEHSPLGAVYRLDGRVLLLGCGHRANTSLHLAEWRQASPSRAATGSSVRQPDGTSRWTTWVDVVTDESDFDRLGADFEATGAAVVGPVGGATARLMSQPALVDFATAWMAANRRAGDSASTAPPAGGE</sequence>
<reference evidence="5 6" key="1">
    <citation type="submission" date="2016-01" db="EMBL/GenBank/DDBJ databases">
        <title>Whole genome sequence and analysis of Micromonospora rosaria DSM 803, which can produce antibacterial substance rosamicin.</title>
        <authorList>
            <person name="Yang H."/>
            <person name="He X."/>
            <person name="Zhu D."/>
        </authorList>
    </citation>
    <scope>NUCLEOTIDE SEQUENCE [LARGE SCALE GENOMIC DNA]</scope>
    <source>
        <strain evidence="5 6">DSM 803</strain>
    </source>
</reference>
<evidence type="ECO:0000313" key="5">
    <source>
        <dbReference type="EMBL" id="KXK63888.1"/>
    </source>
</evidence>
<keyword evidence="2 4" id="KW-0808">Transferase</keyword>
<dbReference type="AlphaFoldDB" id="A0A136PZM1"/>
<name>A0A136PZM1_9ACTN</name>
<keyword evidence="6" id="KW-1185">Reference proteome</keyword>
<accession>A0A136PZM1</accession>
<evidence type="ECO:0000313" key="6">
    <source>
        <dbReference type="Proteomes" id="UP000070620"/>
    </source>
</evidence>